<dbReference type="EMBL" id="VJMG01000056">
    <property type="protein sequence ID" value="TRL36283.1"/>
    <property type="molecule type" value="Genomic_DNA"/>
</dbReference>
<dbReference type="Proteomes" id="UP000316801">
    <property type="component" value="Unassembled WGS sequence"/>
</dbReference>
<name>A0A549T331_9HYPH</name>
<comment type="caution">
    <text evidence="2">The sequence shown here is derived from an EMBL/GenBank/DDBJ whole genome shotgun (WGS) entry which is preliminary data.</text>
</comment>
<accession>A0A549T331</accession>
<keyword evidence="3" id="KW-1185">Reference proteome</keyword>
<dbReference type="InterPro" id="IPR045599">
    <property type="entry name" value="DUF6456"/>
</dbReference>
<gene>
    <name evidence="2" type="ORF">FNA46_18425</name>
</gene>
<evidence type="ECO:0000313" key="2">
    <source>
        <dbReference type="EMBL" id="TRL36283.1"/>
    </source>
</evidence>
<organism evidence="2 3">
    <name type="scientific">Rhizobium straminoryzae</name>
    <dbReference type="NCBI Taxonomy" id="1387186"/>
    <lineage>
        <taxon>Bacteria</taxon>
        <taxon>Pseudomonadati</taxon>
        <taxon>Pseudomonadota</taxon>
        <taxon>Alphaproteobacteria</taxon>
        <taxon>Hyphomicrobiales</taxon>
        <taxon>Rhizobiaceae</taxon>
        <taxon>Rhizobium/Agrobacterium group</taxon>
        <taxon>Rhizobium</taxon>
    </lineage>
</organism>
<reference evidence="2 3" key="1">
    <citation type="submission" date="2019-07" db="EMBL/GenBank/DDBJ databases">
        <title>Ln-dependent methylotrophs.</title>
        <authorList>
            <person name="Tani A."/>
        </authorList>
    </citation>
    <scope>NUCLEOTIDE SEQUENCE [LARGE SCALE GENOMIC DNA]</scope>
    <source>
        <strain evidence="2 3">SM12</strain>
    </source>
</reference>
<feature type="domain" description="DUF6456" evidence="1">
    <location>
        <begin position="114"/>
        <end position="250"/>
    </location>
</feature>
<dbReference type="Pfam" id="PF20057">
    <property type="entry name" value="DUF6456"/>
    <property type="match status" value="1"/>
</dbReference>
<proteinExistence type="predicted"/>
<sequence>MGGSPSPVSPVGSKALVRLLKQVVRGPCHLPEGAEADELVLTGASGQGRHASEVVQAALSAGLLERQGERLSARPEAIAFLRRQLAEVGDEPFAGQHRLEVEETVEVARVRQAVRRNLLESPLAALVRLKDRDGKPFFGEEAIAAGERLAADFERGQLTPRVTASWEPRLAQRMAGERGGLQDLSDTALAARLRVNRAVEAMGPDLSGVALDVCCFCKGLELVERERGWPVRSAKLMLRTALLALARHYAPPPGRPRRHAWGAEDFRPQL</sequence>
<dbReference type="AlphaFoldDB" id="A0A549T331"/>
<protein>
    <recommendedName>
        <fullName evidence="1">DUF6456 domain-containing protein</fullName>
    </recommendedName>
</protein>
<evidence type="ECO:0000313" key="3">
    <source>
        <dbReference type="Proteomes" id="UP000316801"/>
    </source>
</evidence>
<evidence type="ECO:0000259" key="1">
    <source>
        <dbReference type="Pfam" id="PF20057"/>
    </source>
</evidence>